<dbReference type="GO" id="GO:0006457">
    <property type="term" value="P:protein folding"/>
    <property type="evidence" value="ECO:0007669"/>
    <property type="project" value="InterPro"/>
</dbReference>
<evidence type="ECO:0000256" key="12">
    <source>
        <dbReference type="RuleBase" id="RU004478"/>
    </source>
</evidence>
<dbReference type="Pfam" id="PF01025">
    <property type="entry name" value="GrpE"/>
    <property type="match status" value="1"/>
</dbReference>
<evidence type="ECO:0000256" key="9">
    <source>
        <dbReference type="ARBA" id="ARBA00076414"/>
    </source>
</evidence>
<dbReference type="Proteomes" id="UP000326393">
    <property type="component" value="Chromosome"/>
</dbReference>
<dbReference type="InterPro" id="IPR009012">
    <property type="entry name" value="GrpE_head"/>
</dbReference>
<accession>A0A5J6WBM2</accession>
<keyword evidence="6 10" id="KW-0143">Chaperone</keyword>
<protein>
    <recommendedName>
        <fullName evidence="8 10">Protein GrpE</fullName>
    </recommendedName>
    <alternativeName>
        <fullName evidence="9 10">HSP-70 cofactor</fullName>
    </alternativeName>
</protein>
<evidence type="ECO:0000256" key="13">
    <source>
        <dbReference type="SAM" id="MobiDB-lite"/>
    </source>
</evidence>
<dbReference type="HAMAP" id="MF_01151">
    <property type="entry name" value="GrpE"/>
    <property type="match status" value="1"/>
</dbReference>
<evidence type="ECO:0000256" key="10">
    <source>
        <dbReference type="HAMAP-Rule" id="MF_01151"/>
    </source>
</evidence>
<evidence type="ECO:0000256" key="2">
    <source>
        <dbReference type="ARBA" id="ARBA00009054"/>
    </source>
</evidence>
<organism evidence="14 15">
    <name type="scientific">Borrelia maritima</name>
    <dbReference type="NCBI Taxonomy" id="2761123"/>
    <lineage>
        <taxon>Bacteria</taxon>
        <taxon>Pseudomonadati</taxon>
        <taxon>Spirochaetota</taxon>
        <taxon>Spirochaetia</taxon>
        <taxon>Spirochaetales</taxon>
        <taxon>Borreliaceae</taxon>
        <taxon>Borrelia</taxon>
    </lineage>
</organism>
<dbReference type="PROSITE" id="PS01071">
    <property type="entry name" value="GRPE"/>
    <property type="match status" value="1"/>
</dbReference>
<name>A0A5J6WBM2_9SPIR</name>
<reference evidence="14 15" key="2">
    <citation type="journal article" date="2020" name="Int. J. Syst. Evol. Microbiol.">
        <title>Borrelia maritima sp. nov., a novel species of the Borrelia burgdorferi sensu lato complex, occupying a basal position to North American species.</title>
        <authorList>
            <person name="Margos G."/>
            <person name="Fedorova N."/>
            <person name="Becker N.S."/>
            <person name="Kleinjan J.E."/>
            <person name="Marosevic D."/>
            <person name="Krebs S."/>
            <person name="Hui L."/>
            <person name="Fingerle V."/>
            <person name="Lane R.S."/>
        </authorList>
    </citation>
    <scope>NUCLEOTIDE SEQUENCE [LARGE SCALE GENOMIC DNA]</scope>
    <source>
        <strain evidence="14 15">CA690</strain>
    </source>
</reference>
<dbReference type="CDD" id="cd00446">
    <property type="entry name" value="GrpE"/>
    <property type="match status" value="1"/>
</dbReference>
<dbReference type="FunFam" id="2.30.22.10:FF:000001">
    <property type="entry name" value="Protein GrpE"/>
    <property type="match status" value="1"/>
</dbReference>
<sequence>MEKEKKEPKNEPEKTNKQDNKNAKSQKKENLNLVNSDKKITELENEISNLKDLYLRKQAEFENFRKRLEKEKDNFVKFANETIMKDVVNFLDNLERAINSSRKSKDFDNLLTGISMIENEILSVFDKKYNLKKFGENGENFDPSRHEAISIEEKEDLKNPEIVEVYQKGYCYNDRILRTAKVKVAQSKN</sequence>
<evidence type="ECO:0000313" key="15">
    <source>
        <dbReference type="Proteomes" id="UP000326393"/>
    </source>
</evidence>
<keyword evidence="15" id="KW-1185">Reference proteome</keyword>
<comment type="similarity">
    <text evidence="2 10 12">Belongs to the GrpE family.</text>
</comment>
<gene>
    <name evidence="10 14" type="primary">grpE</name>
    <name evidence="14" type="ORF">DB723_02590</name>
</gene>
<dbReference type="KEGG" id="bmat:DB723_02590"/>
<dbReference type="EMBL" id="CP044535">
    <property type="protein sequence ID" value="QFI14633.1"/>
    <property type="molecule type" value="Genomic_DNA"/>
</dbReference>
<dbReference type="PANTHER" id="PTHR21237">
    <property type="entry name" value="GRPE PROTEIN"/>
    <property type="match status" value="1"/>
</dbReference>
<dbReference type="GO" id="GO:0000774">
    <property type="term" value="F:adenyl-nucleotide exchange factor activity"/>
    <property type="evidence" value="ECO:0007669"/>
    <property type="project" value="InterPro"/>
</dbReference>
<evidence type="ECO:0000313" key="14">
    <source>
        <dbReference type="EMBL" id="QFI14633.1"/>
    </source>
</evidence>
<dbReference type="SUPFAM" id="SSF58014">
    <property type="entry name" value="Coiled-coil domain of nucleotide exchange factor GrpE"/>
    <property type="match status" value="1"/>
</dbReference>
<dbReference type="Gene3D" id="3.90.20.20">
    <property type="match status" value="1"/>
</dbReference>
<feature type="region of interest" description="Disordered" evidence="13">
    <location>
        <begin position="1"/>
        <end position="33"/>
    </location>
</feature>
<evidence type="ECO:0000256" key="6">
    <source>
        <dbReference type="ARBA" id="ARBA00023186"/>
    </source>
</evidence>
<keyword evidence="4 10" id="KW-0963">Cytoplasm</keyword>
<evidence type="ECO:0000256" key="5">
    <source>
        <dbReference type="ARBA" id="ARBA00023016"/>
    </source>
</evidence>
<dbReference type="FunFam" id="3.90.20.20:FF:000022">
    <property type="entry name" value="Protein GrpE"/>
    <property type="match status" value="1"/>
</dbReference>
<evidence type="ECO:0000256" key="11">
    <source>
        <dbReference type="RuleBase" id="RU000639"/>
    </source>
</evidence>
<dbReference type="GO" id="GO:0051082">
    <property type="term" value="F:unfolded protein binding"/>
    <property type="evidence" value="ECO:0007669"/>
    <property type="project" value="TreeGrafter"/>
</dbReference>
<dbReference type="PRINTS" id="PR00773">
    <property type="entry name" value="GRPEPROTEIN"/>
</dbReference>
<evidence type="ECO:0000256" key="1">
    <source>
        <dbReference type="ARBA" id="ARBA00004496"/>
    </source>
</evidence>
<comment type="function">
    <text evidence="7 10 11">Participates actively in the response to hyperosmotic and heat shock by preventing the aggregation of stress-denatured proteins, in association with DnaK and GrpE. It is the nucleotide exchange factor for DnaK and may function as a thermosensor. Unfolded proteins bind initially to DnaJ; upon interaction with the DnaJ-bound protein, DnaK hydrolyzes its bound ATP, resulting in the formation of a stable complex. GrpE releases ADP from DnaK; ATP binding to DnaK triggers the release of the substrate protein, thus completing the reaction cycle. Several rounds of ATP-dependent interactions between DnaJ, DnaK and GrpE are required for fully efficient folding.</text>
</comment>
<dbReference type="GO" id="GO:0051087">
    <property type="term" value="F:protein-folding chaperone binding"/>
    <property type="evidence" value="ECO:0007669"/>
    <property type="project" value="InterPro"/>
</dbReference>
<keyword evidence="5 10" id="KW-0346">Stress response</keyword>
<dbReference type="SUPFAM" id="SSF51064">
    <property type="entry name" value="Head domain of nucleotide exchange factor GrpE"/>
    <property type="match status" value="1"/>
</dbReference>
<dbReference type="AlphaFoldDB" id="A0A5J6WBM2"/>
<dbReference type="InterPro" id="IPR013805">
    <property type="entry name" value="GrpE_CC"/>
</dbReference>
<evidence type="ECO:0000256" key="3">
    <source>
        <dbReference type="ARBA" id="ARBA00011738"/>
    </source>
</evidence>
<dbReference type="PANTHER" id="PTHR21237:SF23">
    <property type="entry name" value="GRPE PROTEIN HOMOLOG, MITOCHONDRIAL"/>
    <property type="match status" value="1"/>
</dbReference>
<comment type="subunit">
    <text evidence="3 10">Homodimer.</text>
</comment>
<dbReference type="GO" id="GO:0042803">
    <property type="term" value="F:protein homodimerization activity"/>
    <property type="evidence" value="ECO:0007669"/>
    <property type="project" value="InterPro"/>
</dbReference>
<dbReference type="OrthoDB" id="9812586at2"/>
<dbReference type="Gene3D" id="2.30.22.10">
    <property type="entry name" value="Head domain of nucleotide exchange factor GrpE"/>
    <property type="match status" value="1"/>
</dbReference>
<dbReference type="GO" id="GO:0005737">
    <property type="term" value="C:cytoplasm"/>
    <property type="evidence" value="ECO:0007669"/>
    <property type="project" value="UniProtKB-SubCell"/>
</dbReference>
<evidence type="ECO:0000256" key="4">
    <source>
        <dbReference type="ARBA" id="ARBA00022490"/>
    </source>
</evidence>
<evidence type="ECO:0000256" key="7">
    <source>
        <dbReference type="ARBA" id="ARBA00053401"/>
    </source>
</evidence>
<evidence type="ECO:0000256" key="8">
    <source>
        <dbReference type="ARBA" id="ARBA00072274"/>
    </source>
</evidence>
<reference evidence="15" key="1">
    <citation type="submission" date="2019-10" db="EMBL/GenBank/DDBJ databases">
        <title>Borrelia maritima sp. nov., a novel species of the Borrelia burgdorferi sensu lato complex, occupies a basal position to North American species.</title>
        <authorList>
            <person name="Margos G."/>
            <person name="Fedorova N."/>
            <person name="Becker N.S."/>
            <person name="Kleinjan J.E."/>
            <person name="Marosevic D."/>
            <person name="Krebs S."/>
            <person name="Hui L."/>
            <person name="Fingerle V."/>
            <person name="Lane R.S."/>
        </authorList>
    </citation>
    <scope>NUCLEOTIDE SEQUENCE [LARGE SCALE GENOMIC DNA]</scope>
    <source>
        <strain evidence="15">CA690</strain>
    </source>
</reference>
<proteinExistence type="inferred from homology"/>
<dbReference type="RefSeq" id="WP_151552304.1">
    <property type="nucleotide sequence ID" value="NZ_CP044535.1"/>
</dbReference>
<comment type="subcellular location">
    <subcellularLocation>
        <location evidence="1 10">Cytoplasm</location>
    </subcellularLocation>
</comment>
<dbReference type="NCBIfam" id="NF010738">
    <property type="entry name" value="PRK14140.1"/>
    <property type="match status" value="1"/>
</dbReference>
<dbReference type="InterPro" id="IPR000740">
    <property type="entry name" value="GrpE"/>
</dbReference>